<comment type="caution">
    <text evidence="1">The sequence shown here is derived from an EMBL/GenBank/DDBJ whole genome shotgun (WGS) entry which is preliminary data.</text>
</comment>
<dbReference type="AlphaFoldDB" id="A0A2T0B810"/>
<organism evidence="1 2">
    <name type="scientific">Clostridium liquoris</name>
    <dbReference type="NCBI Taxonomy" id="1289519"/>
    <lineage>
        <taxon>Bacteria</taxon>
        <taxon>Bacillati</taxon>
        <taxon>Bacillota</taxon>
        <taxon>Clostridia</taxon>
        <taxon>Eubacteriales</taxon>
        <taxon>Clostridiaceae</taxon>
        <taxon>Clostridium</taxon>
    </lineage>
</organism>
<evidence type="ECO:0000313" key="1">
    <source>
        <dbReference type="EMBL" id="PRR79947.1"/>
    </source>
</evidence>
<dbReference type="EMBL" id="PVXO01000012">
    <property type="protein sequence ID" value="PRR79947.1"/>
    <property type="molecule type" value="Genomic_DNA"/>
</dbReference>
<proteinExistence type="predicted"/>
<dbReference type="PANTHER" id="PTHR35004:SF8">
    <property type="entry name" value="TRANSPOSASE RV3428C-RELATED"/>
    <property type="match status" value="1"/>
</dbReference>
<sequence length="159" mass="18792">MPPEEYAQLCIDAKCRSKKIDKYKDEILEWITDFSDMSATQILDWIKERHGDVNFKERSLILYISNFRGEYNLPKAESIRQFEEVLELPMGYQAQVDMWQIWLKMLDGSKVKVYCFAMVLAHSRYKFILWADKPFSTVSFIDAHNRAFEYLGGMPVEIV</sequence>
<protein>
    <recommendedName>
        <fullName evidence="3">Transposase</fullName>
    </recommendedName>
</protein>
<dbReference type="OrthoDB" id="3193769at2"/>
<dbReference type="PANTHER" id="PTHR35004">
    <property type="entry name" value="TRANSPOSASE RV3428C-RELATED"/>
    <property type="match status" value="1"/>
</dbReference>
<dbReference type="RefSeq" id="WP_106062840.1">
    <property type="nucleotide sequence ID" value="NZ_PVXO01000012.1"/>
</dbReference>
<evidence type="ECO:0000313" key="2">
    <source>
        <dbReference type="Proteomes" id="UP000239706"/>
    </source>
</evidence>
<name>A0A2T0B810_9CLOT</name>
<evidence type="ECO:0008006" key="3">
    <source>
        <dbReference type="Google" id="ProtNLM"/>
    </source>
</evidence>
<dbReference type="Proteomes" id="UP000239706">
    <property type="component" value="Unassembled WGS sequence"/>
</dbReference>
<gene>
    <name evidence="1" type="ORF">CLLI_06800</name>
</gene>
<keyword evidence="2" id="KW-1185">Reference proteome</keyword>
<reference evidence="1 2" key="1">
    <citation type="submission" date="2018-03" db="EMBL/GenBank/DDBJ databases">
        <title>Genome sequence of Clostridium liquoris DSM 100320.</title>
        <authorList>
            <person name="Poehlein A."/>
            <person name="Daniel R."/>
        </authorList>
    </citation>
    <scope>NUCLEOTIDE SEQUENCE [LARGE SCALE GENOMIC DNA]</scope>
    <source>
        <strain evidence="1 2">DSM 100320</strain>
    </source>
</reference>
<accession>A0A2T0B810</accession>